<evidence type="ECO:0000313" key="1">
    <source>
        <dbReference type="EMBL" id="KAH6923834.1"/>
    </source>
</evidence>
<accession>A0ACB7RPN0</accession>
<reference evidence="1" key="1">
    <citation type="submission" date="2020-05" db="EMBL/GenBank/DDBJ databases">
        <title>Large-scale comparative analyses of tick genomes elucidate their genetic diversity and vector capacities.</title>
        <authorList>
            <person name="Jia N."/>
            <person name="Wang J."/>
            <person name="Shi W."/>
            <person name="Du L."/>
            <person name="Sun Y."/>
            <person name="Zhan W."/>
            <person name="Jiang J."/>
            <person name="Wang Q."/>
            <person name="Zhang B."/>
            <person name="Ji P."/>
            <person name="Sakyi L.B."/>
            <person name="Cui X."/>
            <person name="Yuan T."/>
            <person name="Jiang B."/>
            <person name="Yang W."/>
            <person name="Lam T.T.-Y."/>
            <person name="Chang Q."/>
            <person name="Ding S."/>
            <person name="Wang X."/>
            <person name="Zhu J."/>
            <person name="Ruan X."/>
            <person name="Zhao L."/>
            <person name="Wei J."/>
            <person name="Que T."/>
            <person name="Du C."/>
            <person name="Cheng J."/>
            <person name="Dai P."/>
            <person name="Han X."/>
            <person name="Huang E."/>
            <person name="Gao Y."/>
            <person name="Liu J."/>
            <person name="Shao H."/>
            <person name="Ye R."/>
            <person name="Li L."/>
            <person name="Wei W."/>
            <person name="Wang X."/>
            <person name="Wang C."/>
            <person name="Yang T."/>
            <person name="Huo Q."/>
            <person name="Li W."/>
            <person name="Guo W."/>
            <person name="Chen H."/>
            <person name="Zhou L."/>
            <person name="Ni X."/>
            <person name="Tian J."/>
            <person name="Zhou Y."/>
            <person name="Sheng Y."/>
            <person name="Liu T."/>
            <person name="Pan Y."/>
            <person name="Xia L."/>
            <person name="Li J."/>
            <person name="Zhao F."/>
            <person name="Cao W."/>
        </authorList>
    </citation>
    <scope>NUCLEOTIDE SEQUENCE</scope>
    <source>
        <strain evidence="1">Hyas-2018</strain>
    </source>
</reference>
<keyword evidence="2" id="KW-1185">Reference proteome</keyword>
<sequence length="106" mass="11445">MVSALDESVGRVFEALREARVLGDTVVAFLSSGGGDAFHPAAGSNWPLRGSKGSLWEGGTRTPAMLWSTKVARSRVATQLAHVTDWLPTLYSAAGKWHYRAAIKFK</sequence>
<dbReference type="Proteomes" id="UP000821845">
    <property type="component" value="Chromosome 8"/>
</dbReference>
<proteinExistence type="predicted"/>
<protein>
    <submittedName>
        <fullName evidence="1">Uncharacterized protein</fullName>
    </submittedName>
</protein>
<name>A0ACB7RPN0_HYAAI</name>
<comment type="caution">
    <text evidence="1">The sequence shown here is derived from an EMBL/GenBank/DDBJ whole genome shotgun (WGS) entry which is preliminary data.</text>
</comment>
<gene>
    <name evidence="1" type="ORF">HPB50_007780</name>
</gene>
<dbReference type="EMBL" id="CM023488">
    <property type="protein sequence ID" value="KAH6923834.1"/>
    <property type="molecule type" value="Genomic_DNA"/>
</dbReference>
<evidence type="ECO:0000313" key="2">
    <source>
        <dbReference type="Proteomes" id="UP000821845"/>
    </source>
</evidence>
<organism evidence="1 2">
    <name type="scientific">Hyalomma asiaticum</name>
    <name type="common">Tick</name>
    <dbReference type="NCBI Taxonomy" id="266040"/>
    <lineage>
        <taxon>Eukaryota</taxon>
        <taxon>Metazoa</taxon>
        <taxon>Ecdysozoa</taxon>
        <taxon>Arthropoda</taxon>
        <taxon>Chelicerata</taxon>
        <taxon>Arachnida</taxon>
        <taxon>Acari</taxon>
        <taxon>Parasitiformes</taxon>
        <taxon>Ixodida</taxon>
        <taxon>Ixodoidea</taxon>
        <taxon>Ixodidae</taxon>
        <taxon>Hyalomminae</taxon>
        <taxon>Hyalomma</taxon>
    </lineage>
</organism>